<evidence type="ECO:0000313" key="3">
    <source>
        <dbReference type="EMBL" id="AVK76496.1"/>
    </source>
</evidence>
<dbReference type="RefSeq" id="YP_009482499.1">
    <property type="nucleotide sequence ID" value="NC_037666.1"/>
</dbReference>
<keyword evidence="2" id="KW-0812">Transmembrane</keyword>
<dbReference type="GeneID" id="36843209"/>
<protein>
    <submittedName>
        <fullName evidence="3">Uncharacterized protein</fullName>
    </submittedName>
</protein>
<keyword evidence="2" id="KW-0472">Membrane</keyword>
<feature type="compositionally biased region" description="Basic and acidic residues" evidence="1">
    <location>
        <begin position="145"/>
        <end position="155"/>
    </location>
</feature>
<feature type="region of interest" description="Disordered" evidence="1">
    <location>
        <begin position="145"/>
        <end position="192"/>
    </location>
</feature>
<name>A0A2U7UDJ3_9VIRU</name>
<evidence type="ECO:0000256" key="2">
    <source>
        <dbReference type="SAM" id="Phobius"/>
    </source>
</evidence>
<organism evidence="3">
    <name type="scientific">Pandoravirus neocaledonia</name>
    <dbReference type="NCBI Taxonomy" id="2107708"/>
    <lineage>
        <taxon>Viruses</taxon>
        <taxon>Pandoravirus</taxon>
    </lineage>
</organism>
<sequence>MAAYRRSAGAPLVPLLFCAIALVAAMPPSTAPLPRAHATSGPGAAVASGACEMVLDGPTCQRRCECEWCPPSGPDHGCHAINLEGPCGGRAGQRAPHDDCYEDPAAGLEGLAVGALFGGLAMAVVVLWCCWRRIRSLHRGPNHERLAVNGDEHAPLVETAPKSETTDVESGPKRPPSRPIDMPRPRPSPYCA</sequence>
<dbReference type="EMBL" id="MG011690">
    <property type="protein sequence ID" value="AVK76496.1"/>
    <property type="molecule type" value="Genomic_DNA"/>
</dbReference>
<evidence type="ECO:0000256" key="1">
    <source>
        <dbReference type="SAM" id="MobiDB-lite"/>
    </source>
</evidence>
<gene>
    <name evidence="3" type="ORF">pneo_cds_889</name>
</gene>
<dbReference type="KEGG" id="vg:36843209"/>
<keyword evidence="2" id="KW-1133">Transmembrane helix</keyword>
<accession>A0A2U7UDJ3</accession>
<feature type="transmembrane region" description="Helical" evidence="2">
    <location>
        <begin position="111"/>
        <end position="131"/>
    </location>
</feature>
<reference evidence="3" key="1">
    <citation type="journal article" date="2018" name="Nat. Commun.">
        <title>Diversity and evolution of the emerging Pandoraviridae family.</title>
        <authorList>
            <person name="Legendre M."/>
            <person name="Fabre E."/>
            <person name="Poirot O."/>
            <person name="Jeudy S."/>
            <person name="Lartigue A."/>
            <person name="Alempic J.M."/>
            <person name="Beucher L."/>
            <person name="Philippe N."/>
            <person name="Bertaux L."/>
            <person name="Christo-Foroux E."/>
            <person name="Labadie K."/>
            <person name="Coute Y."/>
            <person name="Abergel C."/>
            <person name="Claverie J.M."/>
        </authorList>
    </citation>
    <scope>NUCLEOTIDE SEQUENCE [LARGE SCALE GENOMIC DNA]</scope>
    <source>
        <strain evidence="3">Neocaledonia</strain>
    </source>
</reference>
<proteinExistence type="predicted"/>
<dbReference type="Proteomes" id="UP000249287">
    <property type="component" value="Segment"/>
</dbReference>